<evidence type="ECO:0000313" key="2">
    <source>
        <dbReference type="Proteomes" id="UP000019849"/>
    </source>
</evidence>
<organism evidence="1 2">
    <name type="scientific">Aquamicrobium defluvii</name>
    <dbReference type="NCBI Taxonomy" id="69279"/>
    <lineage>
        <taxon>Bacteria</taxon>
        <taxon>Pseudomonadati</taxon>
        <taxon>Pseudomonadota</taxon>
        <taxon>Alphaproteobacteria</taxon>
        <taxon>Hyphomicrobiales</taxon>
        <taxon>Phyllobacteriaceae</taxon>
        <taxon>Aquamicrobium</taxon>
    </lineage>
</organism>
<gene>
    <name evidence="1" type="ORF">BG36_14375</name>
</gene>
<protein>
    <submittedName>
        <fullName evidence="1">Uncharacterized protein</fullName>
    </submittedName>
</protein>
<dbReference type="Proteomes" id="UP000019849">
    <property type="component" value="Unassembled WGS sequence"/>
</dbReference>
<accession>A0A011U0U8</accession>
<evidence type="ECO:0000313" key="1">
    <source>
        <dbReference type="EMBL" id="EXL10012.1"/>
    </source>
</evidence>
<reference evidence="1 2" key="1">
    <citation type="submission" date="2014-02" db="EMBL/GenBank/DDBJ databases">
        <title>Aquamicrobium defluvii Genome sequencing.</title>
        <authorList>
            <person name="Wang X."/>
        </authorList>
    </citation>
    <scope>NUCLEOTIDE SEQUENCE [LARGE SCALE GENOMIC DNA]</scope>
    <source>
        <strain evidence="1 2">W13Z1</strain>
    </source>
</reference>
<dbReference type="RefSeq" id="WP_035023615.1">
    <property type="nucleotide sequence ID" value="NZ_KK073879.1"/>
</dbReference>
<dbReference type="HOGENOM" id="CLU_2663075_0_0_5"/>
<proteinExistence type="predicted"/>
<name>A0A011U0U8_9HYPH</name>
<sequence length="75" mass="8580">MTKPKFPPRGNYVIPARGDYVQITTRSSRRDLVEAIKRQVDWARMCIDNGRPDLADNTLRGIWSMADATEQTLNT</sequence>
<dbReference type="AlphaFoldDB" id="A0A011U0U8"/>
<comment type="caution">
    <text evidence="1">The sequence shown here is derived from an EMBL/GenBank/DDBJ whole genome shotgun (WGS) entry which is preliminary data.</text>
</comment>
<dbReference type="STRING" id="69279.BG36_14375"/>
<dbReference type="EMBL" id="JENY01000003">
    <property type="protein sequence ID" value="EXL10012.1"/>
    <property type="molecule type" value="Genomic_DNA"/>
</dbReference>